<name>A0AAW1NID1_SAPOF</name>
<feature type="signal peptide" evidence="6">
    <location>
        <begin position="1"/>
        <end position="17"/>
    </location>
</feature>
<evidence type="ECO:0000256" key="2">
    <source>
        <dbReference type="ARBA" id="ARBA00010991"/>
    </source>
</evidence>
<dbReference type="PANTHER" id="PTHR10870">
    <property type="entry name" value="CELL CYCLE CHECKPOINT PROTEIN RAD1"/>
    <property type="match status" value="1"/>
</dbReference>
<dbReference type="EMBL" id="JBDFQZ010000001">
    <property type="protein sequence ID" value="KAK9757874.1"/>
    <property type="molecule type" value="Genomic_DNA"/>
</dbReference>
<comment type="similarity">
    <text evidence="2">Belongs to the rad1 family.</text>
</comment>
<feature type="chain" id="PRO_5043934727" evidence="6">
    <location>
        <begin position="18"/>
        <end position="116"/>
    </location>
</feature>
<comment type="caution">
    <text evidence="7">The sequence shown here is derived from an EMBL/GenBank/DDBJ whole genome shotgun (WGS) entry which is preliminary data.</text>
</comment>
<dbReference type="GO" id="GO:0000077">
    <property type="term" value="P:DNA damage checkpoint signaling"/>
    <property type="evidence" value="ECO:0007669"/>
    <property type="project" value="InterPro"/>
</dbReference>
<gene>
    <name evidence="7" type="ORF">RND81_01G192100</name>
</gene>
<dbReference type="AlphaFoldDB" id="A0AAW1NID1"/>
<dbReference type="PANTHER" id="PTHR10870:SF0">
    <property type="entry name" value="CELL CYCLE CHECKPOINT PROTEIN RAD1"/>
    <property type="match status" value="1"/>
</dbReference>
<evidence type="ECO:0000256" key="5">
    <source>
        <dbReference type="ARBA" id="ARBA00023242"/>
    </source>
</evidence>
<keyword evidence="5" id="KW-0539">Nucleus</keyword>
<protein>
    <submittedName>
        <fullName evidence="7">Uncharacterized protein</fullName>
    </submittedName>
</protein>
<dbReference type="Proteomes" id="UP001443914">
    <property type="component" value="Unassembled WGS sequence"/>
</dbReference>
<sequence length="116" mass="13054">MIAFILLLHKLDSSCLTSKDTRGTRSEEADKKSVEETGCLQAKVYLQKELFVKYEYTADAQPRFGVSLGLWFDCLNMFSVPGYSSMIELRYPGLVMELLLKTKLILAAGIPHVTQC</sequence>
<dbReference type="InterPro" id="IPR003021">
    <property type="entry name" value="Rad1_Rec1_Rad17"/>
</dbReference>
<evidence type="ECO:0000313" key="7">
    <source>
        <dbReference type="EMBL" id="KAK9757874.1"/>
    </source>
</evidence>
<keyword evidence="8" id="KW-1185">Reference proteome</keyword>
<dbReference type="GO" id="GO:0006281">
    <property type="term" value="P:DNA repair"/>
    <property type="evidence" value="ECO:0007669"/>
    <property type="project" value="UniProtKB-KW"/>
</dbReference>
<dbReference type="Gene3D" id="3.70.10.10">
    <property type="match status" value="1"/>
</dbReference>
<reference evidence="7" key="1">
    <citation type="submission" date="2024-03" db="EMBL/GenBank/DDBJ databases">
        <title>WGS assembly of Saponaria officinalis var. Norfolk2.</title>
        <authorList>
            <person name="Jenkins J."/>
            <person name="Shu S."/>
            <person name="Grimwood J."/>
            <person name="Barry K."/>
            <person name="Goodstein D."/>
            <person name="Schmutz J."/>
            <person name="Leebens-Mack J."/>
            <person name="Osbourn A."/>
        </authorList>
    </citation>
    <scope>NUCLEOTIDE SEQUENCE [LARGE SCALE GENOMIC DNA]</scope>
    <source>
        <strain evidence="7">JIC</strain>
    </source>
</reference>
<evidence type="ECO:0000256" key="6">
    <source>
        <dbReference type="SAM" id="SignalP"/>
    </source>
</evidence>
<comment type="subcellular location">
    <subcellularLocation>
        <location evidence="1">Nucleus</location>
    </subcellularLocation>
</comment>
<proteinExistence type="inferred from homology"/>
<evidence type="ECO:0000256" key="4">
    <source>
        <dbReference type="ARBA" id="ARBA00023204"/>
    </source>
</evidence>
<keyword evidence="4" id="KW-0234">DNA repair</keyword>
<organism evidence="7 8">
    <name type="scientific">Saponaria officinalis</name>
    <name type="common">Common soapwort</name>
    <name type="synonym">Lychnis saponaria</name>
    <dbReference type="NCBI Taxonomy" id="3572"/>
    <lineage>
        <taxon>Eukaryota</taxon>
        <taxon>Viridiplantae</taxon>
        <taxon>Streptophyta</taxon>
        <taxon>Embryophyta</taxon>
        <taxon>Tracheophyta</taxon>
        <taxon>Spermatophyta</taxon>
        <taxon>Magnoliopsida</taxon>
        <taxon>eudicotyledons</taxon>
        <taxon>Gunneridae</taxon>
        <taxon>Pentapetalae</taxon>
        <taxon>Caryophyllales</taxon>
        <taxon>Caryophyllaceae</taxon>
        <taxon>Caryophylleae</taxon>
        <taxon>Saponaria</taxon>
    </lineage>
</organism>
<keyword evidence="6" id="KW-0732">Signal</keyword>
<dbReference type="Pfam" id="PF02144">
    <property type="entry name" value="Rad1"/>
    <property type="match status" value="1"/>
</dbReference>
<accession>A0AAW1NID1</accession>
<evidence type="ECO:0000313" key="8">
    <source>
        <dbReference type="Proteomes" id="UP001443914"/>
    </source>
</evidence>
<evidence type="ECO:0000256" key="3">
    <source>
        <dbReference type="ARBA" id="ARBA00022763"/>
    </source>
</evidence>
<dbReference type="GO" id="GO:0030896">
    <property type="term" value="C:checkpoint clamp complex"/>
    <property type="evidence" value="ECO:0007669"/>
    <property type="project" value="TreeGrafter"/>
</dbReference>
<keyword evidence="3" id="KW-0227">DNA damage</keyword>
<evidence type="ECO:0000256" key="1">
    <source>
        <dbReference type="ARBA" id="ARBA00004123"/>
    </source>
</evidence>